<organism evidence="3 4">
    <name type="scientific">Edaphosphingomonas laterariae</name>
    <dbReference type="NCBI Taxonomy" id="861865"/>
    <lineage>
        <taxon>Bacteria</taxon>
        <taxon>Pseudomonadati</taxon>
        <taxon>Pseudomonadota</taxon>
        <taxon>Alphaproteobacteria</taxon>
        <taxon>Sphingomonadales</taxon>
        <taxon>Rhizorhabdaceae</taxon>
        <taxon>Edaphosphingomonas</taxon>
    </lineage>
</organism>
<dbReference type="Proteomes" id="UP000198281">
    <property type="component" value="Unassembled WGS sequence"/>
</dbReference>
<keyword evidence="1" id="KW-0560">Oxidoreductase</keyword>
<dbReference type="PANTHER" id="PTHR42949:SF3">
    <property type="entry name" value="ANAEROBIC GLYCEROL-3-PHOSPHATE DEHYDROGENASE SUBUNIT B"/>
    <property type="match status" value="1"/>
</dbReference>
<accession>A0A239EDP9</accession>
<evidence type="ECO:0000313" key="4">
    <source>
        <dbReference type="Proteomes" id="UP000198281"/>
    </source>
</evidence>
<dbReference type="EMBL" id="FZOS01000006">
    <property type="protein sequence ID" value="SNS42044.1"/>
    <property type="molecule type" value="Genomic_DNA"/>
</dbReference>
<dbReference type="CDD" id="cd19946">
    <property type="entry name" value="GlpA-like_Fer2_BFD-like"/>
    <property type="match status" value="1"/>
</dbReference>
<dbReference type="OrthoDB" id="5287468at2"/>
<proteinExistence type="predicted"/>
<dbReference type="PRINTS" id="PR00469">
    <property type="entry name" value="PNDRDTASEII"/>
</dbReference>
<evidence type="ECO:0000259" key="2">
    <source>
        <dbReference type="Pfam" id="PF07992"/>
    </source>
</evidence>
<dbReference type="PIRSF" id="PIRSF037495">
    <property type="entry name" value="Opine_OX_OoxA/HcnB"/>
    <property type="match status" value="1"/>
</dbReference>
<dbReference type="Gene3D" id="3.50.50.60">
    <property type="entry name" value="FAD/NAD(P)-binding domain"/>
    <property type="match status" value="3"/>
</dbReference>
<dbReference type="SUPFAM" id="SSF51905">
    <property type="entry name" value="FAD/NAD(P)-binding domain"/>
    <property type="match status" value="1"/>
</dbReference>
<dbReference type="AlphaFoldDB" id="A0A239EDP9"/>
<dbReference type="InterPro" id="IPR017224">
    <property type="entry name" value="Opine_Oxase_asu/HCN_bsu"/>
</dbReference>
<dbReference type="PRINTS" id="PR00368">
    <property type="entry name" value="FADPNR"/>
</dbReference>
<gene>
    <name evidence="3" type="ORF">SAMN06295912_10657</name>
</gene>
<sequence>MADTFDVVIIGGGPAGQAAALALALAGHGLAIAVIDEPPRPGGQILRQPPAPFAVSNWLPGRSYDGLKAQLARFEALEGISWLGGHSAIGLVREADGLVVQASGQDGLRRLVARRVLVAAGCQDLAVPLPGWTLPGVYAAGGIQAFIKSQQIVPGERVLLAGTHPLMLLIGAQIVAAGGTLAGVLFAQPRQTMIANALRHATAAAAHAGNLAAAASAMKVLAGAGVAVRFDTALTAAIGNSQVEGARTAAGDIACNAIGLCYGFVPQSTLPRMAGARVQTAGPAGGWATVADGWGQSSVPGLFVAGETTGVAGAPAAMAAGEMAGIGIAHSLGLIDASEAQHRAGPARRRHARLLGFARMLDAVADPTGYLPAPTPDTLACRCEDVDFATIDQAIATGGSANAVKLATRCGMGACQGRNCEPTLLRRMATAGRTDDTGFTQRFPARPVAIGDLAD</sequence>
<dbReference type="Pfam" id="PF07992">
    <property type="entry name" value="Pyr_redox_2"/>
    <property type="match status" value="1"/>
</dbReference>
<protein>
    <submittedName>
        <fullName evidence="3">Thioredoxin reductase</fullName>
    </submittedName>
</protein>
<feature type="domain" description="FAD/NAD(P)-binding" evidence="2">
    <location>
        <begin position="5"/>
        <end position="321"/>
    </location>
</feature>
<dbReference type="PANTHER" id="PTHR42949">
    <property type="entry name" value="ANAEROBIC GLYCEROL-3-PHOSPHATE DEHYDROGENASE SUBUNIT B"/>
    <property type="match status" value="1"/>
</dbReference>
<dbReference type="InterPro" id="IPR041854">
    <property type="entry name" value="BFD-like_2Fe2S-bd_dom_sf"/>
</dbReference>
<dbReference type="Gene3D" id="1.10.10.1100">
    <property type="entry name" value="BFD-like [2Fe-2S]-binding domain"/>
    <property type="match status" value="1"/>
</dbReference>
<dbReference type="GO" id="GO:0016491">
    <property type="term" value="F:oxidoreductase activity"/>
    <property type="evidence" value="ECO:0007669"/>
    <property type="project" value="UniProtKB-KW"/>
</dbReference>
<evidence type="ECO:0000256" key="1">
    <source>
        <dbReference type="ARBA" id="ARBA00023002"/>
    </source>
</evidence>
<dbReference type="InterPro" id="IPR036188">
    <property type="entry name" value="FAD/NAD-bd_sf"/>
</dbReference>
<reference evidence="4" key="1">
    <citation type="submission" date="2017-06" db="EMBL/GenBank/DDBJ databases">
        <authorList>
            <person name="Varghese N."/>
            <person name="Submissions S."/>
        </authorList>
    </citation>
    <scope>NUCLEOTIDE SEQUENCE [LARGE SCALE GENOMIC DNA]</scope>
    <source>
        <strain evidence="4">LNB2</strain>
    </source>
</reference>
<keyword evidence="4" id="KW-1185">Reference proteome</keyword>
<name>A0A239EDP9_9SPHN</name>
<evidence type="ECO:0000313" key="3">
    <source>
        <dbReference type="EMBL" id="SNS42044.1"/>
    </source>
</evidence>
<dbReference type="RefSeq" id="WP_089219000.1">
    <property type="nucleotide sequence ID" value="NZ_FZOS01000006.1"/>
</dbReference>
<dbReference type="InterPro" id="IPR051691">
    <property type="entry name" value="Metab_Enz_Cyan_OpOx_G3PDH"/>
</dbReference>
<dbReference type="InterPro" id="IPR023753">
    <property type="entry name" value="FAD/NAD-binding_dom"/>
</dbReference>